<dbReference type="Gene3D" id="2.60.120.290">
    <property type="entry name" value="Spermadhesin, CUB domain"/>
    <property type="match status" value="1"/>
</dbReference>
<evidence type="ECO:0000256" key="3">
    <source>
        <dbReference type="SAM" id="SignalP"/>
    </source>
</evidence>
<comment type="caution">
    <text evidence="5">The sequence shown here is derived from an EMBL/GenBank/DDBJ whole genome shotgun (WGS) entry which is preliminary data.</text>
</comment>
<feature type="chain" id="PRO_5041943458" description="CUB domain-containing protein" evidence="3">
    <location>
        <begin position="40"/>
        <end position="234"/>
    </location>
</feature>
<dbReference type="SUPFAM" id="SSF49854">
    <property type="entry name" value="Spermadhesin, CUB domain"/>
    <property type="match status" value="1"/>
</dbReference>
<accession>A0AAE1PVJ9</accession>
<organism evidence="5 6">
    <name type="scientific">Petrolisthes manimaculis</name>
    <dbReference type="NCBI Taxonomy" id="1843537"/>
    <lineage>
        <taxon>Eukaryota</taxon>
        <taxon>Metazoa</taxon>
        <taxon>Ecdysozoa</taxon>
        <taxon>Arthropoda</taxon>
        <taxon>Crustacea</taxon>
        <taxon>Multicrustacea</taxon>
        <taxon>Malacostraca</taxon>
        <taxon>Eumalacostraca</taxon>
        <taxon>Eucarida</taxon>
        <taxon>Decapoda</taxon>
        <taxon>Pleocyemata</taxon>
        <taxon>Anomura</taxon>
        <taxon>Galatheoidea</taxon>
        <taxon>Porcellanidae</taxon>
        <taxon>Petrolisthes</taxon>
    </lineage>
</organism>
<name>A0AAE1PVJ9_9EUCA</name>
<comment type="caution">
    <text evidence="2">Lacks conserved residue(s) required for the propagation of feature annotation.</text>
</comment>
<dbReference type="EMBL" id="JAWZYT010001230">
    <property type="protein sequence ID" value="KAK4314335.1"/>
    <property type="molecule type" value="Genomic_DNA"/>
</dbReference>
<dbReference type="Pfam" id="PF00431">
    <property type="entry name" value="CUB"/>
    <property type="match status" value="1"/>
</dbReference>
<dbReference type="Proteomes" id="UP001292094">
    <property type="component" value="Unassembled WGS sequence"/>
</dbReference>
<keyword evidence="1" id="KW-1015">Disulfide bond</keyword>
<evidence type="ECO:0000256" key="1">
    <source>
        <dbReference type="ARBA" id="ARBA00023157"/>
    </source>
</evidence>
<proteinExistence type="predicted"/>
<feature type="signal peptide" evidence="3">
    <location>
        <begin position="1"/>
        <end position="39"/>
    </location>
</feature>
<evidence type="ECO:0000259" key="4">
    <source>
        <dbReference type="PROSITE" id="PS01180"/>
    </source>
</evidence>
<dbReference type="InterPro" id="IPR000859">
    <property type="entry name" value="CUB_dom"/>
</dbReference>
<reference evidence="5" key="1">
    <citation type="submission" date="2023-11" db="EMBL/GenBank/DDBJ databases">
        <title>Genome assemblies of two species of porcelain crab, Petrolisthes cinctipes and Petrolisthes manimaculis (Anomura: Porcellanidae).</title>
        <authorList>
            <person name="Angst P."/>
        </authorList>
    </citation>
    <scope>NUCLEOTIDE SEQUENCE</scope>
    <source>
        <strain evidence="5">PB745_02</strain>
        <tissue evidence="5">Gill</tissue>
    </source>
</reference>
<evidence type="ECO:0000313" key="5">
    <source>
        <dbReference type="EMBL" id="KAK4314335.1"/>
    </source>
</evidence>
<keyword evidence="3" id="KW-0732">Signal</keyword>
<dbReference type="PROSITE" id="PS01180">
    <property type="entry name" value="CUB"/>
    <property type="match status" value="1"/>
</dbReference>
<evidence type="ECO:0000256" key="2">
    <source>
        <dbReference type="PROSITE-ProRule" id="PRU00059"/>
    </source>
</evidence>
<feature type="domain" description="CUB" evidence="4">
    <location>
        <begin position="113"/>
        <end position="234"/>
    </location>
</feature>
<keyword evidence="6" id="KW-1185">Reference proteome</keyword>
<dbReference type="AlphaFoldDB" id="A0AAE1PVJ9"/>
<evidence type="ECO:0000313" key="6">
    <source>
        <dbReference type="Proteomes" id="UP001292094"/>
    </source>
</evidence>
<protein>
    <recommendedName>
        <fullName evidence="4">CUB domain-containing protein</fullName>
    </recommendedName>
</protein>
<dbReference type="InterPro" id="IPR035914">
    <property type="entry name" value="Sperma_CUB_dom_sf"/>
</dbReference>
<gene>
    <name evidence="5" type="ORF">Pmani_014367</name>
</gene>
<sequence length="234" mass="26116">MPGFHVSDPSPIASTTIMSHLLWWCLLVVLTLVPASLQSETWEEEEAKDRVEEAKDDYELVWSKEGIWLPGTPSTSTSQRVASSDCNRETHDGIHYYTSPNFGVANYPNNTVCSTAVAHITANTVGATGVLSTPAYGTVDKNVVWCNFRILTNAANRVRIDYLDVSVRDSDRCKRDRVLVDTYGYYRFATYSSYIYCGTRNVTDLPVSNQNSVLISYKATQLPGSSMQLKYTIV</sequence>